<evidence type="ECO:0008006" key="3">
    <source>
        <dbReference type="Google" id="ProtNLM"/>
    </source>
</evidence>
<accession>A0A137NTF4</accession>
<evidence type="ECO:0000313" key="2">
    <source>
        <dbReference type="Proteomes" id="UP000070444"/>
    </source>
</evidence>
<keyword evidence="2" id="KW-1185">Reference proteome</keyword>
<gene>
    <name evidence="1" type="ORF">CONCODRAFT_12176</name>
</gene>
<dbReference type="AlphaFoldDB" id="A0A137NTF4"/>
<dbReference type="EMBL" id="KQ964772">
    <property type="protein sequence ID" value="KXN66063.1"/>
    <property type="molecule type" value="Genomic_DNA"/>
</dbReference>
<protein>
    <recommendedName>
        <fullName evidence="3">F-box domain-containing protein</fullName>
    </recommendedName>
</protein>
<dbReference type="Proteomes" id="UP000070444">
    <property type="component" value="Unassembled WGS sequence"/>
</dbReference>
<dbReference type="Gene3D" id="3.80.10.10">
    <property type="entry name" value="Ribonuclease Inhibitor"/>
    <property type="match status" value="1"/>
</dbReference>
<dbReference type="SUPFAM" id="SSF52047">
    <property type="entry name" value="RNI-like"/>
    <property type="match status" value="1"/>
</dbReference>
<dbReference type="InterPro" id="IPR032675">
    <property type="entry name" value="LRR_dom_sf"/>
</dbReference>
<organism evidence="1 2">
    <name type="scientific">Conidiobolus coronatus (strain ATCC 28846 / CBS 209.66 / NRRL 28638)</name>
    <name type="common">Delacroixia coronata</name>
    <dbReference type="NCBI Taxonomy" id="796925"/>
    <lineage>
        <taxon>Eukaryota</taxon>
        <taxon>Fungi</taxon>
        <taxon>Fungi incertae sedis</taxon>
        <taxon>Zoopagomycota</taxon>
        <taxon>Entomophthoromycotina</taxon>
        <taxon>Entomophthoromycetes</taxon>
        <taxon>Entomophthorales</taxon>
        <taxon>Ancylistaceae</taxon>
        <taxon>Conidiobolus</taxon>
    </lineage>
</organism>
<reference evidence="1 2" key="1">
    <citation type="journal article" date="2015" name="Genome Biol. Evol.">
        <title>Phylogenomic analyses indicate that early fungi evolved digesting cell walls of algal ancestors of land plants.</title>
        <authorList>
            <person name="Chang Y."/>
            <person name="Wang S."/>
            <person name="Sekimoto S."/>
            <person name="Aerts A.L."/>
            <person name="Choi C."/>
            <person name="Clum A."/>
            <person name="LaButti K.M."/>
            <person name="Lindquist E.A."/>
            <person name="Yee Ngan C."/>
            <person name="Ohm R.A."/>
            <person name="Salamov A.A."/>
            <person name="Grigoriev I.V."/>
            <person name="Spatafora J.W."/>
            <person name="Berbee M.L."/>
        </authorList>
    </citation>
    <scope>NUCLEOTIDE SEQUENCE [LARGE SCALE GENOMIC DNA]</scope>
    <source>
        <strain evidence="1 2">NRRL 28638</strain>
    </source>
</reference>
<name>A0A137NTF4_CONC2</name>
<sequence length="350" mass="41673">MNQGVIKDKLEKKAWIYLPDTYTLSNYFKQNDIVELSKVCKNYRTQLKSRVLKRLNINTRTIKLLNIHSMSNRHEHEYIINSLRLGFAESFHLVRQVIIDIGFSNKFACDFFVMFPKLSNIKIVSYLYYDINDLIRTLRSLEQLQHITLNSEFNYANPLLDKDYYNFFYPLKTIKISTYSRIYNEMLPLHIIGTSFINLECLTVVNNRILSKLSNGIPSLLYVEFCQNYQFDLTELNNFISNNLQLKQISISDRHLDEKVINSILNLKNLYKLEIIFSRSEINSFNTYIENYSIKHFIYTGYGFIRYNNAVYDILKMCKNLNVYQVSDIKCYEDSMREEFPYQSHRISIK</sequence>
<evidence type="ECO:0000313" key="1">
    <source>
        <dbReference type="EMBL" id="KXN66063.1"/>
    </source>
</evidence>
<proteinExistence type="predicted"/>